<accession>A0A7Y4KGU4</accession>
<proteinExistence type="predicted"/>
<reference evidence="2 3" key="1">
    <citation type="submission" date="2020-05" db="EMBL/GenBank/DDBJ databases">
        <authorList>
            <person name="Whitworth D."/>
        </authorList>
    </citation>
    <scope>NUCLEOTIDE SEQUENCE [LARGE SCALE GENOMIC DNA]</scope>
    <source>
        <strain evidence="2 3">AB043B</strain>
    </source>
</reference>
<dbReference type="PROSITE" id="PS51257">
    <property type="entry name" value="PROKAR_LIPOPROTEIN"/>
    <property type="match status" value="1"/>
</dbReference>
<evidence type="ECO:0008006" key="4">
    <source>
        <dbReference type="Google" id="ProtNLM"/>
    </source>
</evidence>
<keyword evidence="3" id="KW-1185">Reference proteome</keyword>
<gene>
    <name evidence="2" type="ORF">HMI49_10220</name>
</gene>
<dbReference type="RefSeq" id="WP_171434288.1">
    <property type="nucleotide sequence ID" value="NZ_JABFJV010000041.1"/>
</dbReference>
<dbReference type="EMBL" id="JABFJV010000041">
    <property type="protein sequence ID" value="NOK33573.1"/>
    <property type="molecule type" value="Genomic_DNA"/>
</dbReference>
<evidence type="ECO:0000313" key="3">
    <source>
        <dbReference type="Proteomes" id="UP000563426"/>
    </source>
</evidence>
<organism evidence="2 3">
    <name type="scientific">Corallococcus exercitus</name>
    <dbReference type="NCBI Taxonomy" id="2316736"/>
    <lineage>
        <taxon>Bacteria</taxon>
        <taxon>Pseudomonadati</taxon>
        <taxon>Myxococcota</taxon>
        <taxon>Myxococcia</taxon>
        <taxon>Myxococcales</taxon>
        <taxon>Cystobacterineae</taxon>
        <taxon>Myxococcaceae</taxon>
        <taxon>Corallococcus</taxon>
    </lineage>
</organism>
<sequence length="497" mass="53403">MQSQMKSLVLALWLVGCGSSTSPSGPERDAGTQVDAGTRSDAGVTDDAGTPDSGVAEALPCEKTQGVCAGARRAMVDGAYEPVCTGRSYGADYEATETLCDGLDNDCDGVTDPATWTDITPTKFVPDDASVDSLPVAGGFLMTYVDSSEGIKVLQFDESLTLQSSSLIPLDAASSPFSQAQLLRTSRGLALYFTAHHFQSGAFAQGHLVQLDEQGVPLGPPEGIVLFEQARYWGGWGGSARVAVSMDGARIAVVWTVDILDDREVRGMVVDANGAVLAEPRVLFQSDAFHFSSPEVLGLEDGGFLVTIHEDGGEREKSWFRMRRWDRELGPVGEERIFPVAYMAIPELLMAPRDDGGGWEPMLLYREADGPTPRIHQLRSLFEPEMSETLTPTTWSQSSALGATVTSRGLQLAWLSTTFTDIPQAAPPSPWKGRLWGLGPSGVMTDWTPGPTPLSISLQGAAVRLHELPGQWMGALLRTATDDPPSYTFHSLRYCAP</sequence>
<feature type="region of interest" description="Disordered" evidence="1">
    <location>
        <begin position="20"/>
        <end position="55"/>
    </location>
</feature>
<evidence type="ECO:0000256" key="1">
    <source>
        <dbReference type="SAM" id="MobiDB-lite"/>
    </source>
</evidence>
<dbReference type="Proteomes" id="UP000563426">
    <property type="component" value="Unassembled WGS sequence"/>
</dbReference>
<protein>
    <recommendedName>
        <fullName evidence="4">Lipoprotein</fullName>
    </recommendedName>
</protein>
<evidence type="ECO:0000313" key="2">
    <source>
        <dbReference type="EMBL" id="NOK33573.1"/>
    </source>
</evidence>
<dbReference type="AlphaFoldDB" id="A0A7Y4KGU4"/>
<name>A0A7Y4KGU4_9BACT</name>
<comment type="caution">
    <text evidence="2">The sequence shown here is derived from an EMBL/GenBank/DDBJ whole genome shotgun (WGS) entry which is preliminary data.</text>
</comment>